<dbReference type="Proteomes" id="UP000232188">
    <property type="component" value="Unassembled WGS sequence"/>
</dbReference>
<dbReference type="EMBL" id="NPDU01000084">
    <property type="protein sequence ID" value="PJZ59991.1"/>
    <property type="molecule type" value="Genomic_DNA"/>
</dbReference>
<evidence type="ECO:0000313" key="1">
    <source>
        <dbReference type="EMBL" id="PJZ54809.1"/>
    </source>
</evidence>
<gene>
    <name evidence="2" type="ORF">CH376_20725</name>
    <name evidence="1" type="ORF">CH380_03605</name>
</gene>
<evidence type="ECO:0000313" key="3">
    <source>
        <dbReference type="Proteomes" id="UP000232149"/>
    </source>
</evidence>
<organism evidence="1 4">
    <name type="scientific">Leptospira adleri</name>
    <dbReference type="NCBI Taxonomy" id="2023186"/>
    <lineage>
        <taxon>Bacteria</taxon>
        <taxon>Pseudomonadati</taxon>
        <taxon>Spirochaetota</taxon>
        <taxon>Spirochaetia</taxon>
        <taxon>Leptospirales</taxon>
        <taxon>Leptospiraceae</taxon>
        <taxon>Leptospira</taxon>
    </lineage>
</organism>
<name>A0A2M9YTG1_9LEPT</name>
<dbReference type="Proteomes" id="UP000232149">
    <property type="component" value="Unassembled WGS sequence"/>
</dbReference>
<keyword evidence="3" id="KW-1185">Reference proteome</keyword>
<accession>A0A2M9YTG1</accession>
<dbReference type="EMBL" id="NPDV01000002">
    <property type="protein sequence ID" value="PJZ54809.1"/>
    <property type="molecule type" value="Genomic_DNA"/>
</dbReference>
<dbReference type="AlphaFoldDB" id="A0A2M9YTG1"/>
<proteinExistence type="predicted"/>
<reference evidence="3 4" key="1">
    <citation type="submission" date="2017-07" db="EMBL/GenBank/DDBJ databases">
        <title>Leptospira spp. isolated from tropical soils.</title>
        <authorList>
            <person name="Thibeaux R."/>
            <person name="Iraola G."/>
            <person name="Ferres I."/>
            <person name="Bierque E."/>
            <person name="Girault D."/>
            <person name="Soupe-Gilbert M.-E."/>
            <person name="Picardeau M."/>
            <person name="Goarant C."/>
        </authorList>
    </citation>
    <scope>NUCLEOTIDE SEQUENCE [LARGE SCALE GENOMIC DNA]</scope>
    <source>
        <strain evidence="1 4">FH2-B-C1</strain>
        <strain evidence="2 3">FH2-B-D1</strain>
    </source>
</reference>
<protein>
    <submittedName>
        <fullName evidence="1">Uncharacterized protein</fullName>
    </submittedName>
</protein>
<evidence type="ECO:0000313" key="4">
    <source>
        <dbReference type="Proteomes" id="UP000232188"/>
    </source>
</evidence>
<evidence type="ECO:0000313" key="2">
    <source>
        <dbReference type="EMBL" id="PJZ59991.1"/>
    </source>
</evidence>
<comment type="caution">
    <text evidence="1">The sequence shown here is derived from an EMBL/GenBank/DDBJ whole genome shotgun (WGS) entry which is preliminary data.</text>
</comment>
<sequence length="76" mass="9127">MPKGRFESKFETVFYLITKKRFDYFHTNGPDSMMFPPFRQLPGGKESVFFRLFFEYNGSVLFDRIYILTFIVSNEC</sequence>